<evidence type="ECO:0000256" key="14">
    <source>
        <dbReference type="SAM" id="MobiDB-lite"/>
    </source>
</evidence>
<dbReference type="STRING" id="53326.A0A016WY65"/>
<evidence type="ECO:0000256" key="1">
    <source>
        <dbReference type="ARBA" id="ARBA00004141"/>
    </source>
</evidence>
<evidence type="ECO:0008006" key="18">
    <source>
        <dbReference type="Google" id="ProtNLM"/>
    </source>
</evidence>
<name>A0A016WY65_9BILA</name>
<dbReference type="GO" id="GO:0005886">
    <property type="term" value="C:plasma membrane"/>
    <property type="evidence" value="ECO:0007669"/>
    <property type="project" value="TreeGrafter"/>
</dbReference>
<keyword evidence="17" id="KW-1185">Reference proteome</keyword>
<evidence type="ECO:0000256" key="6">
    <source>
        <dbReference type="ARBA" id="ARBA00022989"/>
    </source>
</evidence>
<keyword evidence="11 13" id="KW-0739">Sodium transport</keyword>
<evidence type="ECO:0000313" key="16">
    <source>
        <dbReference type="EMBL" id="EYC44774.1"/>
    </source>
</evidence>
<sequence length="753" mass="85656">MFYLASKTERYAPDGDGFCRPCSSSDLSSVGSNGARMPRSVTFTACNEYFEKEHSMHHRRIGFKQRASQIILQVPVEQIRKIKETEGIGSISRETQHFSQTTTMHGPKRIYQGKRFSTYFWILMMLCSGILLIYQVATLIQMYVSNPTVSQVSFLISDSGMDFPMVTMCNFNPIKKSYIRQLNASGDFSDQLLDYLMESLMDTRALYGNADRAQLHVGDRALQVYQESHPNFTIPGFFEEAGFNCSETMKLCSFGGRQFDCCKYIQPQMTNMGNCHSLDMRGARDWMQKQTVAGVNAGLQIILDAHMEEQFDGTGDDAEPIFTNAFENGFRYYVHAPDTIPYLVSEGISVSPGTRVYSAISTNTYVLLPPENWGNCSDAWPPSYSTTLPYSSVNCNSLCNARFFYDRCGCSPFTYNIDVSFPMCTPYQSFQCIDQHVRTQVNGSEYFNTPQCQECKVECNSLAYHAYNSYGHGFSHGALKWLNRKNPEWSKAHMRSNFLTLNVFFRDMAHTEYRQIQATSLTEILSDIGGNMGMFLGMSLITVTELSLFISKIGWIAFSKRRRDYLYNKKKREQEREKQLEETMSTFSMLRTRKNAAGISDSVRVTQSRLRSLSKQIRDSFRKSSKPQGTTAPTPALEKVEAGTCTDLPEKMLEEQRKQFDDIVQNKALYMDRTLSNPESMIELQIDLRDLKRKIASGFPVSIKRRRRASTAPPAPRGVKVAPMLANYSAKLSACVPFYTANSKDLRLHRDSM</sequence>
<dbReference type="AlphaFoldDB" id="A0A016WY65"/>
<evidence type="ECO:0000256" key="13">
    <source>
        <dbReference type="RuleBase" id="RU000679"/>
    </source>
</evidence>
<dbReference type="Pfam" id="PF00858">
    <property type="entry name" value="ASC"/>
    <property type="match status" value="1"/>
</dbReference>
<evidence type="ECO:0000256" key="4">
    <source>
        <dbReference type="ARBA" id="ARBA00022461"/>
    </source>
</evidence>
<dbReference type="EMBL" id="JARK01000050">
    <property type="protein sequence ID" value="EYC44774.1"/>
    <property type="molecule type" value="Genomic_DNA"/>
</dbReference>
<keyword evidence="7" id="KW-0915">Sodium</keyword>
<reference evidence="17" key="1">
    <citation type="journal article" date="2015" name="Nat. Genet.">
        <title>The genome and transcriptome of the zoonotic hookworm Ancylostoma ceylanicum identify infection-specific gene families.</title>
        <authorList>
            <person name="Schwarz E.M."/>
            <person name="Hu Y."/>
            <person name="Antoshechkin I."/>
            <person name="Miller M.M."/>
            <person name="Sternberg P.W."/>
            <person name="Aroian R.V."/>
        </authorList>
    </citation>
    <scope>NUCLEOTIDE SEQUENCE</scope>
    <source>
        <strain evidence="17">HY135</strain>
    </source>
</reference>
<keyword evidence="4 13" id="KW-0894">Sodium channel</keyword>
<dbReference type="PANTHER" id="PTHR11690:SF222">
    <property type="entry name" value="AMILORIDE-SENSITIVE SODIUM CHANNEL SUBUNIT GAMMA"/>
    <property type="match status" value="1"/>
</dbReference>
<evidence type="ECO:0000313" key="17">
    <source>
        <dbReference type="Proteomes" id="UP000024635"/>
    </source>
</evidence>
<comment type="similarity">
    <text evidence="2 13">Belongs to the amiloride-sensitive sodium channel (TC 1.A.6) family.</text>
</comment>
<dbReference type="Proteomes" id="UP000024635">
    <property type="component" value="Unassembled WGS sequence"/>
</dbReference>
<keyword evidence="9 15" id="KW-0472">Membrane</keyword>
<protein>
    <recommendedName>
        <fullName evidence="18">Amiloride-sensitive sodium channel</fullName>
    </recommendedName>
</protein>
<accession>A0A016WY65</accession>
<proteinExistence type="inferred from homology"/>
<evidence type="ECO:0000256" key="3">
    <source>
        <dbReference type="ARBA" id="ARBA00022448"/>
    </source>
</evidence>
<keyword evidence="8 13" id="KW-0406">Ion transport</keyword>
<evidence type="ECO:0000256" key="12">
    <source>
        <dbReference type="ARBA" id="ARBA00023303"/>
    </source>
</evidence>
<evidence type="ECO:0000256" key="8">
    <source>
        <dbReference type="ARBA" id="ARBA00023065"/>
    </source>
</evidence>
<keyword evidence="10" id="KW-0325">Glycoprotein</keyword>
<dbReference type="InterPro" id="IPR001873">
    <property type="entry name" value="ENaC"/>
</dbReference>
<dbReference type="Gene3D" id="1.10.287.770">
    <property type="entry name" value="YojJ-like"/>
    <property type="match status" value="1"/>
</dbReference>
<evidence type="ECO:0000256" key="5">
    <source>
        <dbReference type="ARBA" id="ARBA00022692"/>
    </source>
</evidence>
<evidence type="ECO:0000256" key="7">
    <source>
        <dbReference type="ARBA" id="ARBA00023053"/>
    </source>
</evidence>
<dbReference type="OrthoDB" id="8065060at2759"/>
<dbReference type="PRINTS" id="PR01078">
    <property type="entry name" value="AMINACHANNEL"/>
</dbReference>
<evidence type="ECO:0000256" key="10">
    <source>
        <dbReference type="ARBA" id="ARBA00023180"/>
    </source>
</evidence>
<feature type="transmembrane region" description="Helical" evidence="15">
    <location>
        <begin position="118"/>
        <end position="144"/>
    </location>
</feature>
<keyword evidence="12 13" id="KW-0407">Ion channel</keyword>
<evidence type="ECO:0000256" key="9">
    <source>
        <dbReference type="ARBA" id="ARBA00023136"/>
    </source>
</evidence>
<dbReference type="PANTHER" id="PTHR11690">
    <property type="entry name" value="AMILORIDE-SENSITIVE SODIUM CHANNEL-RELATED"/>
    <property type="match status" value="1"/>
</dbReference>
<dbReference type="GO" id="GO:0015280">
    <property type="term" value="F:ligand-gated sodium channel activity"/>
    <property type="evidence" value="ECO:0007669"/>
    <property type="project" value="TreeGrafter"/>
</dbReference>
<keyword evidence="6 15" id="KW-1133">Transmembrane helix</keyword>
<dbReference type="Gene3D" id="2.60.470.10">
    <property type="entry name" value="Acid-sensing ion channels like domains"/>
    <property type="match status" value="1"/>
</dbReference>
<comment type="caution">
    <text evidence="16">The sequence shown here is derived from an EMBL/GenBank/DDBJ whole genome shotgun (WGS) entry which is preliminary data.</text>
</comment>
<comment type="subcellular location">
    <subcellularLocation>
        <location evidence="1">Membrane</location>
        <topology evidence="1">Multi-pass membrane protein</topology>
    </subcellularLocation>
</comment>
<keyword evidence="3 13" id="KW-0813">Transport</keyword>
<evidence type="ECO:0000256" key="11">
    <source>
        <dbReference type="ARBA" id="ARBA00023201"/>
    </source>
</evidence>
<gene>
    <name evidence="16" type="primary">Acey_s0450.g1680</name>
    <name evidence="16" type="ORF">Y032_0450g1680</name>
</gene>
<evidence type="ECO:0000256" key="2">
    <source>
        <dbReference type="ARBA" id="ARBA00007193"/>
    </source>
</evidence>
<feature type="region of interest" description="Disordered" evidence="14">
    <location>
        <begin position="616"/>
        <end position="638"/>
    </location>
</feature>
<keyword evidence="5 13" id="KW-0812">Transmembrane</keyword>
<evidence type="ECO:0000256" key="15">
    <source>
        <dbReference type="SAM" id="Phobius"/>
    </source>
</evidence>
<organism evidence="16 17">
    <name type="scientific">Ancylostoma ceylanicum</name>
    <dbReference type="NCBI Taxonomy" id="53326"/>
    <lineage>
        <taxon>Eukaryota</taxon>
        <taxon>Metazoa</taxon>
        <taxon>Ecdysozoa</taxon>
        <taxon>Nematoda</taxon>
        <taxon>Chromadorea</taxon>
        <taxon>Rhabditida</taxon>
        <taxon>Rhabditina</taxon>
        <taxon>Rhabditomorpha</taxon>
        <taxon>Strongyloidea</taxon>
        <taxon>Ancylostomatidae</taxon>
        <taxon>Ancylostomatinae</taxon>
        <taxon>Ancylostoma</taxon>
    </lineage>
</organism>